<evidence type="ECO:0000313" key="4">
    <source>
        <dbReference type="EMBL" id="MBM6851403.1"/>
    </source>
</evidence>
<dbReference type="Gene3D" id="3.20.20.150">
    <property type="entry name" value="Divalent-metal-dependent TIM barrel enzymes"/>
    <property type="match status" value="1"/>
</dbReference>
<accession>A0ABS2FWH8</accession>
<organism evidence="4 5">
    <name type="scientific">Oscillibacter valericigenes</name>
    <dbReference type="NCBI Taxonomy" id="351091"/>
    <lineage>
        <taxon>Bacteria</taxon>
        <taxon>Bacillati</taxon>
        <taxon>Bacillota</taxon>
        <taxon>Clostridia</taxon>
        <taxon>Eubacteriales</taxon>
        <taxon>Oscillospiraceae</taxon>
        <taxon>Oscillibacter</taxon>
    </lineage>
</organism>
<keyword evidence="1 2" id="KW-0413">Isomerase</keyword>
<dbReference type="InterPro" id="IPR013022">
    <property type="entry name" value="Xyl_isomerase-like_TIM-brl"/>
</dbReference>
<gene>
    <name evidence="4" type="ORF">H9X91_08140</name>
</gene>
<evidence type="ECO:0000313" key="5">
    <source>
        <dbReference type="Proteomes" id="UP000719500"/>
    </source>
</evidence>
<proteinExistence type="inferred from homology"/>
<comment type="similarity">
    <text evidence="2">Belongs to the hyi family.</text>
</comment>
<dbReference type="PANTHER" id="PTHR43489">
    <property type="entry name" value="ISOMERASE"/>
    <property type="match status" value="1"/>
</dbReference>
<evidence type="ECO:0000256" key="1">
    <source>
        <dbReference type="ARBA" id="ARBA00023235"/>
    </source>
</evidence>
<dbReference type="EMBL" id="JACSNX010000010">
    <property type="protein sequence ID" value="MBM6851403.1"/>
    <property type="molecule type" value="Genomic_DNA"/>
</dbReference>
<feature type="domain" description="Xylose isomerase-like TIM barrel" evidence="3">
    <location>
        <begin position="22"/>
        <end position="259"/>
    </location>
</feature>
<keyword evidence="5" id="KW-1185">Reference proteome</keyword>
<name>A0ABS2FWH8_9FIRM</name>
<dbReference type="InterPro" id="IPR050417">
    <property type="entry name" value="Sugar_Epim/Isomerase"/>
</dbReference>
<reference evidence="4 5" key="1">
    <citation type="journal article" date="2021" name="Sci. Rep.">
        <title>The distribution of antibiotic resistance genes in chicken gut microbiota commensals.</title>
        <authorList>
            <person name="Juricova H."/>
            <person name="Matiasovicova J."/>
            <person name="Kubasova T."/>
            <person name="Cejkova D."/>
            <person name="Rychlik I."/>
        </authorList>
    </citation>
    <scope>NUCLEOTIDE SEQUENCE [LARGE SCALE GENOMIC DNA]</scope>
    <source>
        <strain evidence="4 5">An411</strain>
    </source>
</reference>
<dbReference type="RefSeq" id="WP_204804186.1">
    <property type="nucleotide sequence ID" value="NZ_JACSNS010000025.1"/>
</dbReference>
<protein>
    <submittedName>
        <fullName evidence="4">TIM barrel protein</fullName>
    </submittedName>
</protein>
<dbReference type="SUPFAM" id="SSF51658">
    <property type="entry name" value="Xylose isomerase-like"/>
    <property type="match status" value="1"/>
</dbReference>
<dbReference type="InterPro" id="IPR026040">
    <property type="entry name" value="HyI-like"/>
</dbReference>
<evidence type="ECO:0000256" key="2">
    <source>
        <dbReference type="PIRNR" id="PIRNR006241"/>
    </source>
</evidence>
<evidence type="ECO:0000259" key="3">
    <source>
        <dbReference type="Pfam" id="PF01261"/>
    </source>
</evidence>
<sequence>MALRRAAHLDTMYQELPLPDRFQAARDDGFDAVELWSWEDRDLAAVRAAADRAGISICCCDGDGPVSLIDPDRREAYLGYLRRSLAAACLLGVPGVTIHSNGLGPDGGVLDPRDDLSHTVKLCALYDGLRASAALAEQAGVDLYLEPLNVTTDHPGNFLRDTRTAAELVRLVGSPRLRVLFDLYHMQLSEGHLCDTIRQYADTFGHVHAADAPGRHEPGTGEIAFPRVYQALEQAGYTGFVSYELFPARSTAEAVAAIRASG</sequence>
<comment type="caution">
    <text evidence="4">The sequence shown here is derived from an EMBL/GenBank/DDBJ whole genome shotgun (WGS) entry which is preliminary data.</text>
</comment>
<dbReference type="PIRSF" id="PIRSF006241">
    <property type="entry name" value="HyI"/>
    <property type="match status" value="1"/>
</dbReference>
<dbReference type="InterPro" id="IPR036237">
    <property type="entry name" value="Xyl_isomerase-like_sf"/>
</dbReference>
<dbReference type="Proteomes" id="UP000719500">
    <property type="component" value="Unassembled WGS sequence"/>
</dbReference>
<dbReference type="Pfam" id="PF01261">
    <property type="entry name" value="AP_endonuc_2"/>
    <property type="match status" value="1"/>
</dbReference>